<dbReference type="InterPro" id="IPR057739">
    <property type="entry name" value="Glyco_hydro_29_N"/>
</dbReference>
<sequence length="447" mass="49756">MSGKDNMDWSDLERPTPQWFKNAKLGIFVHWGVYSLPAWAEPTAELGTVEDPLEWFTHNPYAEWYYNTIRIPGSPAAEHHRKEWGGCDYDDLLDQWHMDSFDASELMELFKESGADYVVLTTKHHDGITLWDAVGTGDRNTVKRGPHQDLVGAYADAARKAGLRFGTYYSGGLDWHVRPFPPHTTHESVNEGDRPRDEEYAKYAAAHIDELVERYHPDVLWNDINYPDAAKNTTEPYGLGQLFARYYEACPEGVVNDRWKVPHCDYVTSEYQMNLDNEDLGIWENCRGLGLSFGYNQVEGPENGPHPRTLLHTIVDAAVRDGRILLGVGPKADGTIPEWQADSLRAIGRWMQVAHPILAGIDHRGSATASASDGAWAEVGSDGTTEFLFAAPEDPTVDSAEFDVELTDASVATVVPVQGVRVDQDGTCLHISCEAGWAGPAIIELSK</sequence>
<name>A0ABY0V620_9ACTO</name>
<evidence type="ECO:0000259" key="7">
    <source>
        <dbReference type="Pfam" id="PF01120"/>
    </source>
</evidence>
<gene>
    <name evidence="8" type="ORF">SAMN04489714_0581</name>
</gene>
<protein>
    <recommendedName>
        <fullName evidence="3">alpha-L-fucosidase</fullName>
        <ecNumber evidence="3">3.2.1.51</ecNumber>
    </recommendedName>
</protein>
<evidence type="ECO:0000313" key="9">
    <source>
        <dbReference type="Proteomes" id="UP000198976"/>
    </source>
</evidence>
<dbReference type="Pfam" id="PF01120">
    <property type="entry name" value="Alpha_L_fucos"/>
    <property type="match status" value="1"/>
</dbReference>
<dbReference type="Proteomes" id="UP000198976">
    <property type="component" value="Chromosome I"/>
</dbReference>
<evidence type="ECO:0000256" key="4">
    <source>
        <dbReference type="ARBA" id="ARBA00022729"/>
    </source>
</evidence>
<dbReference type="EMBL" id="LT629792">
    <property type="protein sequence ID" value="SDT88804.1"/>
    <property type="molecule type" value="Genomic_DNA"/>
</dbReference>
<dbReference type="PIRSF" id="PIRSF001092">
    <property type="entry name" value="Alpha-L-fucosidase"/>
    <property type="match status" value="1"/>
</dbReference>
<dbReference type="Gene3D" id="3.20.20.80">
    <property type="entry name" value="Glycosidases"/>
    <property type="match status" value="1"/>
</dbReference>
<comment type="function">
    <text evidence="1">Alpha-L-fucosidase is responsible for hydrolyzing the alpha-1,6-linked fucose joined to the reducing-end N-acetylglucosamine of the carbohydrate moieties of glycoproteins.</text>
</comment>
<accession>A0ABY0V620</accession>
<feature type="domain" description="Glycoside hydrolase family 29 N-terminal" evidence="7">
    <location>
        <begin position="7"/>
        <end position="353"/>
    </location>
</feature>
<keyword evidence="5" id="KW-0378">Hydrolase</keyword>
<dbReference type="EC" id="3.2.1.51" evidence="3"/>
<dbReference type="PANTHER" id="PTHR10030">
    <property type="entry name" value="ALPHA-L-FUCOSIDASE"/>
    <property type="match status" value="1"/>
</dbReference>
<dbReference type="PRINTS" id="PR00741">
    <property type="entry name" value="GLHYDRLASE29"/>
</dbReference>
<dbReference type="InterPro" id="IPR000933">
    <property type="entry name" value="Glyco_hydro_29"/>
</dbReference>
<evidence type="ECO:0000256" key="2">
    <source>
        <dbReference type="ARBA" id="ARBA00007951"/>
    </source>
</evidence>
<evidence type="ECO:0000256" key="3">
    <source>
        <dbReference type="ARBA" id="ARBA00012662"/>
    </source>
</evidence>
<proteinExistence type="inferred from homology"/>
<keyword evidence="4" id="KW-0732">Signal</keyword>
<keyword evidence="9" id="KW-1185">Reference proteome</keyword>
<evidence type="ECO:0000256" key="5">
    <source>
        <dbReference type="ARBA" id="ARBA00022801"/>
    </source>
</evidence>
<dbReference type="SUPFAM" id="SSF51445">
    <property type="entry name" value="(Trans)glycosidases"/>
    <property type="match status" value="1"/>
</dbReference>
<dbReference type="SMART" id="SM00812">
    <property type="entry name" value="Alpha_L_fucos"/>
    <property type="match status" value="1"/>
</dbReference>
<dbReference type="InterPro" id="IPR017853">
    <property type="entry name" value="GH"/>
</dbReference>
<evidence type="ECO:0000256" key="6">
    <source>
        <dbReference type="ARBA" id="ARBA00023295"/>
    </source>
</evidence>
<comment type="similarity">
    <text evidence="2">Belongs to the glycosyl hydrolase 29 family.</text>
</comment>
<keyword evidence="6" id="KW-0326">Glycosidase</keyword>
<dbReference type="RefSeq" id="WP_257525393.1">
    <property type="nucleotide sequence ID" value="NZ_LT629792.1"/>
</dbReference>
<evidence type="ECO:0000256" key="1">
    <source>
        <dbReference type="ARBA" id="ARBA00004071"/>
    </source>
</evidence>
<organism evidence="8 9">
    <name type="scientific">Schaalia radingae</name>
    <dbReference type="NCBI Taxonomy" id="131110"/>
    <lineage>
        <taxon>Bacteria</taxon>
        <taxon>Bacillati</taxon>
        <taxon>Actinomycetota</taxon>
        <taxon>Actinomycetes</taxon>
        <taxon>Actinomycetales</taxon>
        <taxon>Actinomycetaceae</taxon>
        <taxon>Schaalia</taxon>
    </lineage>
</organism>
<dbReference type="PANTHER" id="PTHR10030:SF37">
    <property type="entry name" value="ALPHA-L-FUCOSIDASE-RELATED"/>
    <property type="match status" value="1"/>
</dbReference>
<evidence type="ECO:0000313" key="8">
    <source>
        <dbReference type="EMBL" id="SDT88804.1"/>
    </source>
</evidence>
<dbReference type="InterPro" id="IPR016286">
    <property type="entry name" value="FUC_metazoa-typ"/>
</dbReference>
<reference evidence="8 9" key="1">
    <citation type="submission" date="2016-10" db="EMBL/GenBank/DDBJ databases">
        <authorList>
            <person name="Varghese N."/>
            <person name="Submissions S."/>
        </authorList>
    </citation>
    <scope>NUCLEOTIDE SEQUENCE [LARGE SCALE GENOMIC DNA]</scope>
    <source>
        <strain evidence="8 9">DSM 9169</strain>
    </source>
</reference>